<dbReference type="SUPFAM" id="SSF52507">
    <property type="entry name" value="Homo-oligomeric flavin-containing Cys decarboxylases, HFCD"/>
    <property type="match status" value="1"/>
</dbReference>
<reference evidence="7 8" key="1">
    <citation type="submission" date="2021-04" db="EMBL/GenBank/DDBJ databases">
        <title>Complete genome sequence of Stygiolobus sp. KN-1.</title>
        <authorList>
            <person name="Nakamura K."/>
            <person name="Sakai H."/>
            <person name="Kurosawa N."/>
        </authorList>
    </citation>
    <scope>NUCLEOTIDE SEQUENCE [LARGE SCALE GENOMIC DNA]</scope>
    <source>
        <strain evidence="7 8">KN-1</strain>
    </source>
</reference>
<feature type="binding site" evidence="5">
    <location>
        <position position="168"/>
    </location>
    <ligand>
        <name>dimethylallyl phosphate</name>
        <dbReference type="ChEBI" id="CHEBI:88052"/>
    </ligand>
</feature>
<dbReference type="InterPro" id="IPR004507">
    <property type="entry name" value="UbiX-like"/>
</dbReference>
<comment type="function">
    <text evidence="5">Flavin prenyltransferase that catalyzes the synthesis of the prenylated FMN cofactor (prenyl-FMN) for 4-hydroxy-3-polyprenylbenzoic acid decarboxylase UbiD. The prenyltransferase is metal-independent and links a dimethylallyl moiety from dimethylallyl monophosphate (DMAP) to the flavin N5 and C6 atoms of FMN.</text>
</comment>
<dbReference type="Gene3D" id="3.40.50.1950">
    <property type="entry name" value="Flavin prenyltransferase-like"/>
    <property type="match status" value="1"/>
</dbReference>
<keyword evidence="2 5" id="KW-0285">Flavoprotein</keyword>
<accession>A0A8D5U866</accession>
<dbReference type="GO" id="GO:0106141">
    <property type="term" value="F:flavin prenyltransferase activity"/>
    <property type="evidence" value="ECO:0007669"/>
    <property type="project" value="UniProtKB-EC"/>
</dbReference>
<evidence type="ECO:0000256" key="1">
    <source>
        <dbReference type="ARBA" id="ARBA00022602"/>
    </source>
</evidence>
<comment type="catalytic activity">
    <reaction evidence="5">
        <text>dimethylallyl phosphate + FMNH2 = prenylated FMNH2 + phosphate</text>
        <dbReference type="Rhea" id="RHEA:37743"/>
        <dbReference type="ChEBI" id="CHEBI:43474"/>
        <dbReference type="ChEBI" id="CHEBI:57618"/>
        <dbReference type="ChEBI" id="CHEBI:87467"/>
        <dbReference type="ChEBI" id="CHEBI:88052"/>
        <dbReference type="EC" id="2.5.1.129"/>
    </reaction>
</comment>
<dbReference type="Pfam" id="PF02441">
    <property type="entry name" value="Flavoprotein"/>
    <property type="match status" value="1"/>
</dbReference>
<dbReference type="HAMAP" id="MF_01984">
    <property type="entry name" value="ubiX_pad"/>
    <property type="match status" value="1"/>
</dbReference>
<protein>
    <recommendedName>
        <fullName evidence="5">Flavin prenyltransferase UbiX</fullName>
        <ecNumber evidence="5">2.5.1.129</ecNumber>
    </recommendedName>
</protein>
<dbReference type="AlphaFoldDB" id="A0A8D5U866"/>
<dbReference type="KEGG" id="csty:KN1_20150"/>
<dbReference type="GeneID" id="66163747"/>
<evidence type="ECO:0000313" key="7">
    <source>
        <dbReference type="EMBL" id="BCU70718.1"/>
    </source>
</evidence>
<comment type="similarity">
    <text evidence="5">Belongs to the UbiX/PAD1 family.</text>
</comment>
<evidence type="ECO:0000256" key="4">
    <source>
        <dbReference type="ARBA" id="ARBA00022679"/>
    </source>
</evidence>
<evidence type="ECO:0000313" key="8">
    <source>
        <dbReference type="Proteomes" id="UP000825123"/>
    </source>
</evidence>
<feature type="binding site" evidence="5">
    <location>
        <position position="49"/>
    </location>
    <ligand>
        <name>FMN</name>
        <dbReference type="ChEBI" id="CHEBI:58210"/>
    </ligand>
</feature>
<comment type="caution">
    <text evidence="5">Lacks conserved residue(s) required for the propagation of feature annotation.</text>
</comment>
<dbReference type="Proteomes" id="UP000825123">
    <property type="component" value="Chromosome"/>
</dbReference>
<feature type="domain" description="Flavoprotein" evidence="6">
    <location>
        <begin position="17"/>
        <end position="189"/>
    </location>
</feature>
<feature type="binding site" evidence="5">
    <location>
        <begin position="103"/>
        <end position="106"/>
    </location>
    <ligand>
        <name>FMN</name>
        <dbReference type="ChEBI" id="CHEBI:58210"/>
    </ligand>
</feature>
<dbReference type="InterPro" id="IPR036551">
    <property type="entry name" value="Flavin_trans-like"/>
</dbReference>
<organism evidence="7 8">
    <name type="scientific">Stygiolobus caldivivus</name>
    <dbReference type="NCBI Taxonomy" id="2824673"/>
    <lineage>
        <taxon>Archaea</taxon>
        <taxon>Thermoproteota</taxon>
        <taxon>Thermoprotei</taxon>
        <taxon>Sulfolobales</taxon>
        <taxon>Sulfolobaceae</taxon>
        <taxon>Stygiolobus</taxon>
    </lineage>
</organism>
<keyword evidence="4 5" id="KW-0808">Transferase</keyword>
<dbReference type="NCBIfam" id="TIGR00421">
    <property type="entry name" value="ubiX_pad"/>
    <property type="match status" value="1"/>
</dbReference>
<evidence type="ECO:0000256" key="3">
    <source>
        <dbReference type="ARBA" id="ARBA00022643"/>
    </source>
</evidence>
<keyword evidence="3 5" id="KW-0288">FMN</keyword>
<evidence type="ECO:0000256" key="5">
    <source>
        <dbReference type="HAMAP-Rule" id="MF_01984"/>
    </source>
</evidence>
<keyword evidence="8" id="KW-1185">Reference proteome</keyword>
<dbReference type="EMBL" id="AP024597">
    <property type="protein sequence ID" value="BCU70718.1"/>
    <property type="molecule type" value="Genomic_DNA"/>
</dbReference>
<proteinExistence type="inferred from homology"/>
<dbReference type="EC" id="2.5.1.129" evidence="5"/>
<keyword evidence="1 5" id="KW-0637">Prenyltransferase</keyword>
<sequence length="214" mass="23441">MAKETRAENGREKKNLIITGISGASGTIYAIRFLKVIKEMGFESEVIVTRGAIKVAEKECGIDLVSNINEFSFPVYMEDEIEAPPSSSSHTVKAIGMAIVPCSIRTLAEIASGIASNLLVRTALNFLRTRSRLVLLLRETPLGVIELENALKVAQAGGIILPASPGYYHHPKNIQDLIDFVVGKILDMLEVENNIYKHWGEDSTQSQGLCDRIS</sequence>
<feature type="binding site" evidence="5">
    <location>
        <position position="184"/>
    </location>
    <ligand>
        <name>dimethylallyl phosphate</name>
        <dbReference type="ChEBI" id="CHEBI:88052"/>
    </ligand>
</feature>
<evidence type="ECO:0000259" key="6">
    <source>
        <dbReference type="Pfam" id="PF02441"/>
    </source>
</evidence>
<evidence type="ECO:0000256" key="2">
    <source>
        <dbReference type="ARBA" id="ARBA00022630"/>
    </source>
</evidence>
<name>A0A8D5U866_9CREN</name>
<feature type="binding site" evidence="5">
    <location>
        <begin position="23"/>
        <end position="25"/>
    </location>
    <ligand>
        <name>FMN</name>
        <dbReference type="ChEBI" id="CHEBI:58210"/>
    </ligand>
</feature>
<dbReference type="RefSeq" id="WP_221287395.1">
    <property type="nucleotide sequence ID" value="NZ_AP024597.1"/>
</dbReference>
<dbReference type="InterPro" id="IPR003382">
    <property type="entry name" value="Flavoprotein"/>
</dbReference>
<gene>
    <name evidence="5" type="primary">ubiX</name>
    <name evidence="7" type="ORF">KN1_20150</name>
</gene>
<feature type="binding site" evidence="5">
    <location>
        <position position="138"/>
    </location>
    <ligand>
        <name>FMN</name>
        <dbReference type="ChEBI" id="CHEBI:58210"/>
    </ligand>
</feature>